<feature type="domain" description="SHSP" evidence="3">
    <location>
        <begin position="52"/>
        <end position="167"/>
    </location>
</feature>
<comment type="similarity">
    <text evidence="1 2">Belongs to the small heat shock protein (HSP20) family.</text>
</comment>
<dbReference type="SUPFAM" id="SSF49764">
    <property type="entry name" value="HSP20-like chaperones"/>
    <property type="match status" value="1"/>
</dbReference>
<dbReference type="InterPro" id="IPR031107">
    <property type="entry name" value="Small_HSP"/>
</dbReference>
<dbReference type="EMBL" id="JAWHTF010000002">
    <property type="protein sequence ID" value="MDU8885707.1"/>
    <property type="molecule type" value="Genomic_DNA"/>
</dbReference>
<evidence type="ECO:0000313" key="4">
    <source>
        <dbReference type="EMBL" id="MDU8885707.1"/>
    </source>
</evidence>
<keyword evidence="5" id="KW-1185">Reference proteome</keyword>
<organism evidence="4 5">
    <name type="scientific">Gilvirhabdus luticola</name>
    <dbReference type="NCBI Taxonomy" id="3079858"/>
    <lineage>
        <taxon>Bacteria</taxon>
        <taxon>Pseudomonadati</taxon>
        <taxon>Bacteroidota</taxon>
        <taxon>Flavobacteriia</taxon>
        <taxon>Flavobacteriales</taxon>
        <taxon>Flavobacteriaceae</taxon>
        <taxon>Gilvirhabdus</taxon>
    </lineage>
</organism>
<gene>
    <name evidence="4" type="ORF">RXV94_06010</name>
</gene>
<dbReference type="InterPro" id="IPR002068">
    <property type="entry name" value="A-crystallin/Hsp20_dom"/>
</dbReference>
<dbReference type="PANTHER" id="PTHR11527">
    <property type="entry name" value="HEAT-SHOCK PROTEIN 20 FAMILY MEMBER"/>
    <property type="match status" value="1"/>
</dbReference>
<comment type="caution">
    <text evidence="4">The sequence shown here is derived from an EMBL/GenBank/DDBJ whole genome shotgun (WGS) entry which is preliminary data.</text>
</comment>
<dbReference type="PROSITE" id="PS01031">
    <property type="entry name" value="SHSP"/>
    <property type="match status" value="1"/>
</dbReference>
<reference evidence="4 5" key="1">
    <citation type="submission" date="2023-10" db="EMBL/GenBank/DDBJ databases">
        <title>Marimonas sp. nov. isolated from tidal mud flat.</title>
        <authorList>
            <person name="Jaincy N.J."/>
            <person name="Srinivasan S."/>
            <person name="Lee S.-S."/>
        </authorList>
    </citation>
    <scope>NUCLEOTIDE SEQUENCE [LARGE SCALE GENOMIC DNA]</scope>
    <source>
        <strain evidence="4 5">MJ-SS3</strain>
    </source>
</reference>
<name>A0ABU3U5M0_9FLAO</name>
<evidence type="ECO:0000256" key="2">
    <source>
        <dbReference type="RuleBase" id="RU003616"/>
    </source>
</evidence>
<protein>
    <submittedName>
        <fullName evidence="4">Hsp20/alpha crystallin family protein</fullName>
    </submittedName>
</protein>
<dbReference type="Proteomes" id="UP001268651">
    <property type="component" value="Unassembled WGS sequence"/>
</dbReference>
<evidence type="ECO:0000313" key="5">
    <source>
        <dbReference type="Proteomes" id="UP001268651"/>
    </source>
</evidence>
<proteinExistence type="inferred from homology"/>
<sequence length="167" mass="19444">MTTLIKRKNRNRLLTPRYERMFTPWTNNFFPFKNDAVSSLLNFEDPFNGDFIDEESLLPAMNVKEHKNDFAIEFAAPGFTKNDFEVSIEDNVLHVEGEKSEKEKVKEEDFTRKEFNYKSFKRSIALPESVDLNQKIKATYKDGILNVKLLKKEEAVKGTSKKVIEIA</sequence>
<dbReference type="Gene3D" id="2.60.40.790">
    <property type="match status" value="1"/>
</dbReference>
<accession>A0ABU3U5M0</accession>
<dbReference type="RefSeq" id="WP_316661616.1">
    <property type="nucleotide sequence ID" value="NZ_JAWHTF010000002.1"/>
</dbReference>
<evidence type="ECO:0000256" key="1">
    <source>
        <dbReference type="PROSITE-ProRule" id="PRU00285"/>
    </source>
</evidence>
<dbReference type="CDD" id="cd06464">
    <property type="entry name" value="ACD_sHsps-like"/>
    <property type="match status" value="1"/>
</dbReference>
<evidence type="ECO:0000259" key="3">
    <source>
        <dbReference type="PROSITE" id="PS01031"/>
    </source>
</evidence>
<dbReference type="Pfam" id="PF00011">
    <property type="entry name" value="HSP20"/>
    <property type="match status" value="1"/>
</dbReference>
<dbReference type="InterPro" id="IPR008978">
    <property type="entry name" value="HSP20-like_chaperone"/>
</dbReference>